<name>A0A210PYQ8_MIZYE</name>
<evidence type="ECO:0000256" key="11">
    <source>
        <dbReference type="ARBA" id="ARBA00023180"/>
    </source>
</evidence>
<keyword evidence="11" id="KW-0325">Glycoprotein</keyword>
<dbReference type="CDD" id="cd18997">
    <property type="entry name" value="LGIC_ECD_nAChR"/>
    <property type="match status" value="1"/>
</dbReference>
<feature type="domain" description="Neurotransmitter-gated ion-channel ligand-binding" evidence="16">
    <location>
        <begin position="29"/>
        <end position="237"/>
    </location>
</feature>
<evidence type="ECO:0000256" key="9">
    <source>
        <dbReference type="ARBA" id="ARBA00023157"/>
    </source>
</evidence>
<sequence length="486" mass="56073">MENTRLVRLEMALLLIIVIVKETLQGSNEKRLLHYLFVEKHYNNLERPVENESQAIVVQFSIVLQQIIDVDEKMQILHSNVWLNMKWKDCNLVWNPEEFGGIASIRVPAAKVWKPDILMYNSADEAFDGTFHTNVIVYSDGSCSWIPPGMFKSTCAINIAWFPFDEQKCTMKFGSWTHPGQLLDLQLESDKGDTSTFIRNGEWKLLGVPAVRSERHYKCCPEFYIDITVTIHIQRRTLYYGFNIIIPCVLISSMSLLLFMLPPDSGEKISLGVTILLSLMVFLLLVAETMPPTSDAVPLIGIYFCCIMVMCSLSVMFTVIVLNFHYRGPDTHRLPDWVRKYINGWLASGLQMKRQTRDPKDNHRDMVQRSRLRDVVLQDRQSRSLLPNVIETDDDIRYENGSYSGNSAVKREETTLINSHRSELISILKELRKITLRCKREEEDTEMRGEWRFAAMVIDRLCLWICVMFTLASTMGVLFSAPHLIT</sequence>
<keyword evidence="3" id="KW-1003">Cell membrane</keyword>
<keyword evidence="10 18" id="KW-0675">Receptor</keyword>
<protein>
    <submittedName>
        <fullName evidence="18">Neuronal acetylcholine receptor subunit alpha-7</fullName>
    </submittedName>
</protein>
<feature type="signal peptide" evidence="15">
    <location>
        <begin position="1"/>
        <end position="25"/>
    </location>
</feature>
<keyword evidence="4 15" id="KW-0812">Transmembrane</keyword>
<dbReference type="GO" id="GO:0045211">
    <property type="term" value="C:postsynaptic membrane"/>
    <property type="evidence" value="ECO:0007669"/>
    <property type="project" value="InterPro"/>
</dbReference>
<keyword evidence="9" id="KW-1015">Disulfide bond</keyword>
<dbReference type="Gene3D" id="1.20.58.390">
    <property type="entry name" value="Neurotransmitter-gated ion-channel transmembrane domain"/>
    <property type="match status" value="2"/>
</dbReference>
<evidence type="ECO:0000256" key="13">
    <source>
        <dbReference type="ARBA" id="ARBA00023303"/>
    </source>
</evidence>
<evidence type="ECO:0000256" key="10">
    <source>
        <dbReference type="ARBA" id="ARBA00023170"/>
    </source>
</evidence>
<dbReference type="InterPro" id="IPR036734">
    <property type="entry name" value="Neur_chan_lig-bd_sf"/>
</dbReference>
<keyword evidence="19" id="KW-1185">Reference proteome</keyword>
<dbReference type="NCBIfam" id="TIGR00860">
    <property type="entry name" value="LIC"/>
    <property type="match status" value="1"/>
</dbReference>
<dbReference type="InterPro" id="IPR002394">
    <property type="entry name" value="Nicotinic_acetylcholine_rcpt"/>
</dbReference>
<feature type="domain" description="Neurotransmitter-gated ion-channel transmembrane" evidence="17">
    <location>
        <begin position="244"/>
        <end position="477"/>
    </location>
</feature>
<keyword evidence="5 15" id="KW-1133">Transmembrane helix</keyword>
<accession>A0A210PYQ8</accession>
<evidence type="ECO:0000256" key="6">
    <source>
        <dbReference type="ARBA" id="ARBA00023018"/>
    </source>
</evidence>
<evidence type="ECO:0000313" key="19">
    <source>
        <dbReference type="Proteomes" id="UP000242188"/>
    </source>
</evidence>
<evidence type="ECO:0000256" key="15">
    <source>
        <dbReference type="RuleBase" id="RU000687"/>
    </source>
</evidence>
<feature type="transmembrane region" description="Helical" evidence="15">
    <location>
        <begin position="269"/>
        <end position="287"/>
    </location>
</feature>
<dbReference type="FunFam" id="1.20.58.390:FF:000073">
    <property type="entry name" value="Neuronal acetylcholine receptor subunit alpha-9-II"/>
    <property type="match status" value="1"/>
</dbReference>
<proteinExistence type="inferred from homology"/>
<evidence type="ECO:0000256" key="8">
    <source>
        <dbReference type="ARBA" id="ARBA00023136"/>
    </source>
</evidence>
<dbReference type="GO" id="GO:0004888">
    <property type="term" value="F:transmembrane signaling receptor activity"/>
    <property type="evidence" value="ECO:0007669"/>
    <property type="project" value="InterPro"/>
</dbReference>
<dbReference type="OrthoDB" id="5975154at2759"/>
<dbReference type="PRINTS" id="PR00252">
    <property type="entry name" value="NRIONCHANNEL"/>
</dbReference>
<reference evidence="18 19" key="1">
    <citation type="journal article" date="2017" name="Nat. Ecol. Evol.">
        <title>Scallop genome provides insights into evolution of bilaterian karyotype and development.</title>
        <authorList>
            <person name="Wang S."/>
            <person name="Zhang J."/>
            <person name="Jiao W."/>
            <person name="Li J."/>
            <person name="Xun X."/>
            <person name="Sun Y."/>
            <person name="Guo X."/>
            <person name="Huan P."/>
            <person name="Dong B."/>
            <person name="Zhang L."/>
            <person name="Hu X."/>
            <person name="Sun X."/>
            <person name="Wang J."/>
            <person name="Zhao C."/>
            <person name="Wang Y."/>
            <person name="Wang D."/>
            <person name="Huang X."/>
            <person name="Wang R."/>
            <person name="Lv J."/>
            <person name="Li Y."/>
            <person name="Zhang Z."/>
            <person name="Liu B."/>
            <person name="Lu W."/>
            <person name="Hui Y."/>
            <person name="Liang J."/>
            <person name="Zhou Z."/>
            <person name="Hou R."/>
            <person name="Li X."/>
            <person name="Liu Y."/>
            <person name="Li H."/>
            <person name="Ning X."/>
            <person name="Lin Y."/>
            <person name="Zhao L."/>
            <person name="Xing Q."/>
            <person name="Dou J."/>
            <person name="Li Y."/>
            <person name="Mao J."/>
            <person name="Guo H."/>
            <person name="Dou H."/>
            <person name="Li T."/>
            <person name="Mu C."/>
            <person name="Jiang W."/>
            <person name="Fu Q."/>
            <person name="Fu X."/>
            <person name="Miao Y."/>
            <person name="Liu J."/>
            <person name="Yu Q."/>
            <person name="Li R."/>
            <person name="Liao H."/>
            <person name="Li X."/>
            <person name="Kong Y."/>
            <person name="Jiang Z."/>
            <person name="Chourrout D."/>
            <person name="Li R."/>
            <person name="Bao Z."/>
        </authorList>
    </citation>
    <scope>NUCLEOTIDE SEQUENCE [LARGE SCALE GENOMIC DNA]</scope>
    <source>
        <strain evidence="18 19">PY_sf001</strain>
    </source>
</reference>
<evidence type="ECO:0000256" key="5">
    <source>
        <dbReference type="ARBA" id="ARBA00022989"/>
    </source>
</evidence>
<feature type="transmembrane region" description="Helical" evidence="15">
    <location>
        <begin position="238"/>
        <end position="262"/>
    </location>
</feature>
<keyword evidence="12" id="KW-1071">Ligand-gated ion channel</keyword>
<dbReference type="PRINTS" id="PR00254">
    <property type="entry name" value="NICOTINICR"/>
</dbReference>
<evidence type="ECO:0000259" key="17">
    <source>
        <dbReference type="Pfam" id="PF02932"/>
    </source>
</evidence>
<evidence type="ECO:0000256" key="7">
    <source>
        <dbReference type="ARBA" id="ARBA00023065"/>
    </source>
</evidence>
<feature type="transmembrane region" description="Helical" evidence="15">
    <location>
        <begin position="461"/>
        <end position="485"/>
    </location>
</feature>
<keyword evidence="13 15" id="KW-0407">Ion channel</keyword>
<evidence type="ECO:0000256" key="12">
    <source>
        <dbReference type="ARBA" id="ARBA00023286"/>
    </source>
</evidence>
<dbReference type="Proteomes" id="UP000242188">
    <property type="component" value="Unassembled WGS sequence"/>
</dbReference>
<keyword evidence="2 15" id="KW-0813">Transport</keyword>
<evidence type="ECO:0000256" key="14">
    <source>
        <dbReference type="ARBA" id="ARBA00034099"/>
    </source>
</evidence>
<gene>
    <name evidence="18" type="ORF">KP79_PYT02154</name>
</gene>
<dbReference type="PANTHER" id="PTHR18945">
    <property type="entry name" value="NEUROTRANSMITTER GATED ION CHANNEL"/>
    <property type="match status" value="1"/>
</dbReference>
<evidence type="ECO:0000256" key="1">
    <source>
        <dbReference type="ARBA" id="ARBA00009237"/>
    </source>
</evidence>
<evidence type="ECO:0000256" key="4">
    <source>
        <dbReference type="ARBA" id="ARBA00022692"/>
    </source>
</evidence>
<feature type="transmembrane region" description="Helical" evidence="15">
    <location>
        <begin position="299"/>
        <end position="324"/>
    </location>
</feature>
<evidence type="ECO:0000256" key="2">
    <source>
        <dbReference type="ARBA" id="ARBA00022448"/>
    </source>
</evidence>
<comment type="subcellular location">
    <subcellularLocation>
        <location evidence="14">Synaptic cell membrane</location>
        <topology evidence="14">Multi-pass membrane protein</topology>
    </subcellularLocation>
</comment>
<dbReference type="SUPFAM" id="SSF90112">
    <property type="entry name" value="Neurotransmitter-gated ion-channel transmembrane pore"/>
    <property type="match status" value="1"/>
</dbReference>
<dbReference type="InterPro" id="IPR036719">
    <property type="entry name" value="Neuro-gated_channel_TM_sf"/>
</dbReference>
<dbReference type="SUPFAM" id="SSF63712">
    <property type="entry name" value="Nicotinic receptor ligand binding domain-like"/>
    <property type="match status" value="1"/>
</dbReference>
<dbReference type="EMBL" id="NEDP02005378">
    <property type="protein sequence ID" value="OWF41616.1"/>
    <property type="molecule type" value="Genomic_DNA"/>
</dbReference>
<comment type="similarity">
    <text evidence="1">Belongs to the ligand-gated ion channel (TC 1.A.9) family. Acetylcholine receptor (TC 1.A.9.1) subfamily.</text>
</comment>
<dbReference type="AlphaFoldDB" id="A0A210PYQ8"/>
<dbReference type="InterPro" id="IPR038050">
    <property type="entry name" value="Neuro_actylchol_rec"/>
</dbReference>
<dbReference type="InterPro" id="IPR006029">
    <property type="entry name" value="Neurotrans-gated_channel_TM"/>
</dbReference>
<dbReference type="FunFam" id="2.70.170.10:FF:000016">
    <property type="entry name" value="Nicotinic acetylcholine receptor subunit"/>
    <property type="match status" value="1"/>
</dbReference>
<dbReference type="Pfam" id="PF02931">
    <property type="entry name" value="Neur_chan_LBD"/>
    <property type="match status" value="1"/>
</dbReference>
<dbReference type="GO" id="GO:0022848">
    <property type="term" value="F:acetylcholine-gated monoatomic cation-selective channel activity"/>
    <property type="evidence" value="ECO:0007669"/>
    <property type="project" value="InterPro"/>
</dbReference>
<keyword evidence="7 15" id="KW-0406">Ion transport</keyword>
<evidence type="ECO:0000259" key="16">
    <source>
        <dbReference type="Pfam" id="PF02931"/>
    </source>
</evidence>
<keyword evidence="15" id="KW-0732">Signal</keyword>
<evidence type="ECO:0000313" key="18">
    <source>
        <dbReference type="EMBL" id="OWF41616.1"/>
    </source>
</evidence>
<dbReference type="CDD" id="cd19051">
    <property type="entry name" value="LGIC_TM_cation"/>
    <property type="match status" value="1"/>
</dbReference>
<dbReference type="PROSITE" id="PS00236">
    <property type="entry name" value="NEUROTR_ION_CHANNEL"/>
    <property type="match status" value="1"/>
</dbReference>
<evidence type="ECO:0000256" key="3">
    <source>
        <dbReference type="ARBA" id="ARBA00022475"/>
    </source>
</evidence>
<dbReference type="Gene3D" id="2.70.170.10">
    <property type="entry name" value="Neurotransmitter-gated ion-channel ligand-binding domain"/>
    <property type="match status" value="1"/>
</dbReference>
<dbReference type="InterPro" id="IPR006202">
    <property type="entry name" value="Neur_chan_lig-bd"/>
</dbReference>
<dbReference type="Pfam" id="PF02932">
    <property type="entry name" value="Neur_chan_memb"/>
    <property type="match status" value="1"/>
</dbReference>
<comment type="caution">
    <text evidence="18">The sequence shown here is derived from an EMBL/GenBank/DDBJ whole genome shotgun (WGS) entry which is preliminary data.</text>
</comment>
<dbReference type="InterPro" id="IPR006201">
    <property type="entry name" value="Neur_channel"/>
</dbReference>
<keyword evidence="8 15" id="KW-0472">Membrane</keyword>
<keyword evidence="6" id="KW-0770">Synapse</keyword>
<organism evidence="18 19">
    <name type="scientific">Mizuhopecten yessoensis</name>
    <name type="common">Japanese scallop</name>
    <name type="synonym">Patinopecten yessoensis</name>
    <dbReference type="NCBI Taxonomy" id="6573"/>
    <lineage>
        <taxon>Eukaryota</taxon>
        <taxon>Metazoa</taxon>
        <taxon>Spiralia</taxon>
        <taxon>Lophotrochozoa</taxon>
        <taxon>Mollusca</taxon>
        <taxon>Bivalvia</taxon>
        <taxon>Autobranchia</taxon>
        <taxon>Pteriomorphia</taxon>
        <taxon>Pectinida</taxon>
        <taxon>Pectinoidea</taxon>
        <taxon>Pectinidae</taxon>
        <taxon>Mizuhopecten</taxon>
    </lineage>
</organism>
<feature type="chain" id="PRO_5022268868" evidence="15">
    <location>
        <begin position="26"/>
        <end position="486"/>
    </location>
</feature>
<dbReference type="InterPro" id="IPR018000">
    <property type="entry name" value="Neurotransmitter_ion_chnl_CS"/>
</dbReference>